<feature type="compositionally biased region" description="Polar residues" evidence="1">
    <location>
        <begin position="140"/>
        <end position="159"/>
    </location>
</feature>
<sequence length="194" mass="21117">EQFHRGSEVSSAEGSAATSTSSVEHVLPGDIGTYSISHISSYGQANGKSEPVPTPMVHVNVTEAKPEISARITSVVNNYGVGGGAAFTLWEERVRVLEGNRPSDPHAKTDAAKEYGYWSTARPKTDLSFLPKSSFSLSSVDTNQQPLASSSKQRPQTGQGFVEMMKSIKPILEDDDDEDDEYVDRNRKESSSYK</sequence>
<comment type="caution">
    <text evidence="2">The sequence shown here is derived from an EMBL/GenBank/DDBJ whole genome shotgun (WGS) entry which is preliminary data.</text>
</comment>
<accession>A0AA38C094</accession>
<dbReference type="Proteomes" id="UP000824469">
    <property type="component" value="Unassembled WGS sequence"/>
</dbReference>
<proteinExistence type="predicted"/>
<evidence type="ECO:0000256" key="1">
    <source>
        <dbReference type="SAM" id="MobiDB-lite"/>
    </source>
</evidence>
<feature type="region of interest" description="Disordered" evidence="1">
    <location>
        <begin position="1"/>
        <end position="24"/>
    </location>
</feature>
<feature type="non-terminal residue" evidence="2">
    <location>
        <position position="194"/>
    </location>
</feature>
<protein>
    <submittedName>
        <fullName evidence="2">Uncharacterized protein</fullName>
    </submittedName>
</protein>
<feature type="compositionally biased region" description="Low complexity" evidence="1">
    <location>
        <begin position="8"/>
        <end position="24"/>
    </location>
</feature>
<gene>
    <name evidence="2" type="ORF">KI387_042938</name>
</gene>
<dbReference type="EMBL" id="JAHRHJ020003364">
    <property type="protein sequence ID" value="KAH9291876.1"/>
    <property type="molecule type" value="Genomic_DNA"/>
</dbReference>
<feature type="region of interest" description="Disordered" evidence="1">
    <location>
        <begin position="138"/>
        <end position="194"/>
    </location>
</feature>
<keyword evidence="3" id="KW-1185">Reference proteome</keyword>
<name>A0AA38C094_TAXCH</name>
<feature type="compositionally biased region" description="Acidic residues" evidence="1">
    <location>
        <begin position="173"/>
        <end position="182"/>
    </location>
</feature>
<feature type="compositionally biased region" description="Basic and acidic residues" evidence="1">
    <location>
        <begin position="183"/>
        <end position="194"/>
    </location>
</feature>
<reference evidence="2 3" key="1">
    <citation type="journal article" date="2021" name="Nat. Plants">
        <title>The Taxus genome provides insights into paclitaxel biosynthesis.</title>
        <authorList>
            <person name="Xiong X."/>
            <person name="Gou J."/>
            <person name="Liao Q."/>
            <person name="Li Y."/>
            <person name="Zhou Q."/>
            <person name="Bi G."/>
            <person name="Li C."/>
            <person name="Du R."/>
            <person name="Wang X."/>
            <person name="Sun T."/>
            <person name="Guo L."/>
            <person name="Liang H."/>
            <person name="Lu P."/>
            <person name="Wu Y."/>
            <person name="Zhang Z."/>
            <person name="Ro D.K."/>
            <person name="Shang Y."/>
            <person name="Huang S."/>
            <person name="Yan J."/>
        </authorList>
    </citation>
    <scope>NUCLEOTIDE SEQUENCE [LARGE SCALE GENOMIC DNA]</scope>
    <source>
        <strain evidence="2">Ta-2019</strain>
    </source>
</reference>
<dbReference type="AlphaFoldDB" id="A0AA38C094"/>
<feature type="non-terminal residue" evidence="2">
    <location>
        <position position="1"/>
    </location>
</feature>
<organism evidence="2 3">
    <name type="scientific">Taxus chinensis</name>
    <name type="common">Chinese yew</name>
    <name type="synonym">Taxus wallichiana var. chinensis</name>
    <dbReference type="NCBI Taxonomy" id="29808"/>
    <lineage>
        <taxon>Eukaryota</taxon>
        <taxon>Viridiplantae</taxon>
        <taxon>Streptophyta</taxon>
        <taxon>Embryophyta</taxon>
        <taxon>Tracheophyta</taxon>
        <taxon>Spermatophyta</taxon>
        <taxon>Pinopsida</taxon>
        <taxon>Pinidae</taxon>
        <taxon>Conifers II</taxon>
        <taxon>Cupressales</taxon>
        <taxon>Taxaceae</taxon>
        <taxon>Taxus</taxon>
    </lineage>
</organism>
<evidence type="ECO:0000313" key="2">
    <source>
        <dbReference type="EMBL" id="KAH9291876.1"/>
    </source>
</evidence>
<evidence type="ECO:0000313" key="3">
    <source>
        <dbReference type="Proteomes" id="UP000824469"/>
    </source>
</evidence>